<keyword evidence="2" id="KW-1185">Reference proteome</keyword>
<protein>
    <recommendedName>
        <fullName evidence="3">Protease</fullName>
    </recommendedName>
</protein>
<sequence length="365" mass="39421">MKRHLSHFAIAPCSFQMPEAANGNLVRFQVTPAGFFRPADGRQIDVPGWYIDASIAQRVIERFNARVQPLVLDYEHQTLNKEKNGQPAPAAGWFQSLEWEEGVGLFAIAELTDPALEHRKKKEYRFFSPVFEYNGTTGEVVELHMGAITNNPAIHGLQEMTLLAAATFGFNQPEDDSVNELLKALLAALGLPENTTEQAAITALTARLATDPLTDVRKALALDEKADQGAVIAACTALQTKVASVDPAKFVPVDQVAAMQTQLAALTARLQERDDKDVTQLIDAALEDGRLAKALEPWARELGKSNVAALTSYLDSVTPIAALTSTQTKGKAPVVDNETGLTEAELAVCAATGISAEQFKAQKEA</sequence>
<dbReference type="PIRSF" id="PIRSF016624">
    <property type="entry name" value="Mu_prophg_I"/>
    <property type="match status" value="1"/>
</dbReference>
<proteinExistence type="predicted"/>
<reference evidence="1 2" key="1">
    <citation type="submission" date="2017-09" db="EMBL/GenBank/DDBJ databases">
        <title>Pseudomonas abyssi sp. nov. isolated from Abyssopelagic Water.</title>
        <authorList>
            <person name="Wei Y."/>
        </authorList>
    </citation>
    <scope>NUCLEOTIDE SEQUENCE [LARGE SCALE GENOMIC DNA]</scope>
    <source>
        <strain evidence="1 2">MT5</strain>
    </source>
</reference>
<dbReference type="AlphaFoldDB" id="A0A2A3MNI0"/>
<dbReference type="Pfam" id="PF10123">
    <property type="entry name" value="Mu-like_Pro"/>
    <property type="match status" value="1"/>
</dbReference>
<dbReference type="RefSeq" id="WP_096003288.1">
    <property type="nucleotide sequence ID" value="NZ_NTMR01000002.1"/>
</dbReference>
<evidence type="ECO:0008006" key="3">
    <source>
        <dbReference type="Google" id="ProtNLM"/>
    </source>
</evidence>
<evidence type="ECO:0000313" key="1">
    <source>
        <dbReference type="EMBL" id="PBK06224.1"/>
    </source>
</evidence>
<name>A0A2A3MNI0_9PSED</name>
<organism evidence="1 2">
    <name type="scientific">Pseudomonas abyssi</name>
    <dbReference type="NCBI Taxonomy" id="170540"/>
    <lineage>
        <taxon>Bacteria</taxon>
        <taxon>Pseudomonadati</taxon>
        <taxon>Pseudomonadota</taxon>
        <taxon>Gammaproteobacteria</taxon>
        <taxon>Pseudomonadales</taxon>
        <taxon>Pseudomonadaceae</taxon>
        <taxon>Pseudomonas</taxon>
    </lineage>
</organism>
<comment type="caution">
    <text evidence="1">The sequence shown here is derived from an EMBL/GenBank/DDBJ whole genome shotgun (WGS) entry which is preliminary data.</text>
</comment>
<evidence type="ECO:0000313" key="2">
    <source>
        <dbReference type="Proteomes" id="UP000242313"/>
    </source>
</evidence>
<accession>A0A2A3MNI0</accession>
<dbReference type="InterPro" id="IPR012106">
    <property type="entry name" value="Phage_Mu_Gp1"/>
</dbReference>
<gene>
    <name evidence="1" type="ORF">CNQ84_02295</name>
</gene>
<dbReference type="EMBL" id="NTMR01000002">
    <property type="protein sequence ID" value="PBK06224.1"/>
    <property type="molecule type" value="Genomic_DNA"/>
</dbReference>
<dbReference type="Proteomes" id="UP000242313">
    <property type="component" value="Unassembled WGS sequence"/>
</dbReference>